<dbReference type="GO" id="GO:0071111">
    <property type="term" value="F:cyclic-guanylate-specific phosphodiesterase activity"/>
    <property type="evidence" value="ECO:0007669"/>
    <property type="project" value="InterPro"/>
</dbReference>
<dbReference type="InterPro" id="IPR035919">
    <property type="entry name" value="EAL_sf"/>
</dbReference>
<dbReference type="InterPro" id="IPR043128">
    <property type="entry name" value="Rev_trsase/Diguanyl_cyclase"/>
</dbReference>
<keyword evidence="1" id="KW-1133">Transmembrane helix</keyword>
<dbReference type="SUPFAM" id="SSF55073">
    <property type="entry name" value="Nucleotide cyclase"/>
    <property type="match status" value="1"/>
</dbReference>
<evidence type="ECO:0000313" key="5">
    <source>
        <dbReference type="EMBL" id="NEN49501.1"/>
    </source>
</evidence>
<dbReference type="Gene3D" id="3.30.70.270">
    <property type="match status" value="1"/>
</dbReference>
<dbReference type="Pfam" id="PF00990">
    <property type="entry name" value="GGDEF"/>
    <property type="match status" value="1"/>
</dbReference>
<dbReference type="SMART" id="SM00267">
    <property type="entry name" value="GGDEF"/>
    <property type="match status" value="1"/>
</dbReference>
<dbReference type="SUPFAM" id="SSF141868">
    <property type="entry name" value="EAL domain-like"/>
    <property type="match status" value="1"/>
</dbReference>
<organism evidence="4 6">
    <name type="scientific">Modestobacter muralis</name>
    <dbReference type="NCBI Taxonomy" id="1608614"/>
    <lineage>
        <taxon>Bacteria</taxon>
        <taxon>Bacillati</taxon>
        <taxon>Actinomycetota</taxon>
        <taxon>Actinomycetes</taxon>
        <taxon>Geodermatophilales</taxon>
        <taxon>Geodermatophilaceae</taxon>
        <taxon>Modestobacter</taxon>
    </lineage>
</organism>
<feature type="domain" description="GGDEF" evidence="3">
    <location>
        <begin position="200"/>
        <end position="321"/>
    </location>
</feature>
<feature type="transmembrane region" description="Helical" evidence="1">
    <location>
        <begin position="12"/>
        <end position="33"/>
    </location>
</feature>
<keyword evidence="1" id="KW-0472">Membrane</keyword>
<dbReference type="PANTHER" id="PTHR33121">
    <property type="entry name" value="CYCLIC DI-GMP PHOSPHODIESTERASE PDEF"/>
    <property type="match status" value="1"/>
</dbReference>
<dbReference type="PANTHER" id="PTHR33121:SF79">
    <property type="entry name" value="CYCLIC DI-GMP PHOSPHODIESTERASE PDED-RELATED"/>
    <property type="match status" value="1"/>
</dbReference>
<protein>
    <submittedName>
        <fullName evidence="4">Bifunctional diguanylate cyclase/phosphodiesterase</fullName>
    </submittedName>
</protein>
<evidence type="ECO:0000313" key="6">
    <source>
        <dbReference type="Proteomes" id="UP000468828"/>
    </source>
</evidence>
<name>A0A6P0ES10_9ACTN</name>
<sequence length="586" mass="61607">MNLLRAPEVATPRAMAAMVAVFYLVGGVAGLLLTWGGHMQGTARAVMVSMSLSALLSALVVARWGSRWSRNVFHLPIGSAALLVDTAVLVAPDAGTAVASAALIAFTVMDAVLLFKFHVAAAHVLFGLTGVTVALTVQGDVSLPTALALDAVIVALAVATRVLVLRAADADRDPLTGLANRRGFDESLQHLLADLSRSREPLSAALLDIDHFKAINDTRGHEAGDEVLRRVADEWTRALPPRAVLARHGGDEFALLLPGSTGPAALELVRRLCAEHPAVRLSVGVAERRVGDSAAQLMRRADQALYAAKAAGRGRCELDCAGAEDPDQELARDLASALAFGEVVVHLQPIVELCSGTVVGVEALARWTHSRRGPVPPDVFIGVAERHGLIGALGEQVLLAACTQLAALHRDTGRRLRLGVNVSGLELSDPGYPARMAAVLEETGWPAGEVIVEVTESLLEADSAVAVAALHTLRAQGIRVALDDFGTGYSSFSRLDTLPVDVLKVDSSFIATTTSSVRRAQMLRSIVGLAQALGMDVVAEGVETAEHDELLRGMGCTFGQGWLYGRPMPLAQLAATLATRPLVKAG</sequence>
<reference evidence="5 7" key="2">
    <citation type="submission" date="2020-02" db="EMBL/GenBank/DDBJ databases">
        <title>The WGS of Modestobacter muralis DSM 100205.</title>
        <authorList>
            <person name="Jiang Z."/>
        </authorList>
    </citation>
    <scope>NUCLEOTIDE SEQUENCE [LARGE SCALE GENOMIC DNA]</scope>
    <source>
        <strain evidence="5 7">DSM 100205</strain>
    </source>
</reference>
<dbReference type="Proteomes" id="UP000471152">
    <property type="component" value="Unassembled WGS sequence"/>
</dbReference>
<dbReference type="RefSeq" id="WP_163609113.1">
    <property type="nucleotide sequence ID" value="NZ_JAAGWB010000003.1"/>
</dbReference>
<feature type="transmembrane region" description="Helical" evidence="1">
    <location>
        <begin position="120"/>
        <end position="137"/>
    </location>
</feature>
<dbReference type="InterPro" id="IPR029787">
    <property type="entry name" value="Nucleotide_cyclase"/>
</dbReference>
<dbReference type="Gene3D" id="3.20.20.450">
    <property type="entry name" value="EAL domain"/>
    <property type="match status" value="1"/>
</dbReference>
<dbReference type="PROSITE" id="PS50887">
    <property type="entry name" value="GGDEF"/>
    <property type="match status" value="1"/>
</dbReference>
<feature type="transmembrane region" description="Helical" evidence="1">
    <location>
        <begin position="97"/>
        <end position="115"/>
    </location>
</feature>
<feature type="transmembrane region" description="Helical" evidence="1">
    <location>
        <begin position="45"/>
        <end position="65"/>
    </location>
</feature>
<gene>
    <name evidence="5" type="ORF">G3R41_00895</name>
    <name evidence="4" type="ORF">GCU67_00895</name>
</gene>
<dbReference type="InterPro" id="IPR050706">
    <property type="entry name" value="Cyclic-di-GMP_PDE-like"/>
</dbReference>
<dbReference type="InterPro" id="IPR001633">
    <property type="entry name" value="EAL_dom"/>
</dbReference>
<evidence type="ECO:0000256" key="1">
    <source>
        <dbReference type="SAM" id="Phobius"/>
    </source>
</evidence>
<dbReference type="CDD" id="cd01948">
    <property type="entry name" value="EAL"/>
    <property type="match status" value="1"/>
</dbReference>
<dbReference type="FunFam" id="3.30.70.270:FF:000001">
    <property type="entry name" value="Diguanylate cyclase domain protein"/>
    <property type="match status" value="1"/>
</dbReference>
<dbReference type="PROSITE" id="PS50883">
    <property type="entry name" value="EAL"/>
    <property type="match status" value="1"/>
</dbReference>
<dbReference type="InterPro" id="IPR000160">
    <property type="entry name" value="GGDEF_dom"/>
</dbReference>
<dbReference type="NCBIfam" id="TIGR00254">
    <property type="entry name" value="GGDEF"/>
    <property type="match status" value="1"/>
</dbReference>
<evidence type="ECO:0000259" key="3">
    <source>
        <dbReference type="PROSITE" id="PS50887"/>
    </source>
</evidence>
<reference evidence="4 6" key="1">
    <citation type="submission" date="2020-01" db="EMBL/GenBank/DDBJ databases">
        <title>the WGS Modestobacter muralis CPCC 204518.</title>
        <authorList>
            <person name="Jiang Z."/>
        </authorList>
    </citation>
    <scope>NUCLEOTIDE SEQUENCE [LARGE SCALE GENOMIC DNA]</scope>
    <source>
        <strain evidence="4 6">DSM 100205</strain>
    </source>
</reference>
<accession>A0A6P0ES10</accession>
<comment type="caution">
    <text evidence="4">The sequence shown here is derived from an EMBL/GenBank/DDBJ whole genome shotgun (WGS) entry which is preliminary data.</text>
</comment>
<dbReference type="EMBL" id="JAAGWB010000003">
    <property type="protein sequence ID" value="NEN49501.1"/>
    <property type="molecule type" value="Genomic_DNA"/>
</dbReference>
<feature type="domain" description="EAL" evidence="2">
    <location>
        <begin position="327"/>
        <end position="581"/>
    </location>
</feature>
<evidence type="ECO:0000313" key="7">
    <source>
        <dbReference type="Proteomes" id="UP000471152"/>
    </source>
</evidence>
<dbReference type="CDD" id="cd01949">
    <property type="entry name" value="GGDEF"/>
    <property type="match status" value="1"/>
</dbReference>
<evidence type="ECO:0000259" key="2">
    <source>
        <dbReference type="PROSITE" id="PS50883"/>
    </source>
</evidence>
<dbReference type="EMBL" id="JAAGWH010000003">
    <property type="protein sequence ID" value="NEK92734.1"/>
    <property type="molecule type" value="Genomic_DNA"/>
</dbReference>
<dbReference type="AlphaFoldDB" id="A0A6P0ES10"/>
<dbReference type="Proteomes" id="UP000468828">
    <property type="component" value="Unassembled WGS sequence"/>
</dbReference>
<evidence type="ECO:0000313" key="4">
    <source>
        <dbReference type="EMBL" id="NEK92734.1"/>
    </source>
</evidence>
<keyword evidence="1" id="KW-0812">Transmembrane</keyword>
<dbReference type="SMART" id="SM00052">
    <property type="entry name" value="EAL"/>
    <property type="match status" value="1"/>
</dbReference>
<keyword evidence="6" id="KW-1185">Reference proteome</keyword>
<dbReference type="Pfam" id="PF00563">
    <property type="entry name" value="EAL"/>
    <property type="match status" value="1"/>
</dbReference>
<proteinExistence type="predicted"/>